<evidence type="ECO:0000256" key="5">
    <source>
        <dbReference type="ARBA" id="ARBA00022729"/>
    </source>
</evidence>
<feature type="transmembrane region" description="Helical" evidence="9">
    <location>
        <begin position="233"/>
        <end position="255"/>
    </location>
</feature>
<dbReference type="Pfam" id="PF05425">
    <property type="entry name" value="CopD"/>
    <property type="match status" value="1"/>
</dbReference>
<keyword evidence="13" id="KW-1185">Reference proteome</keyword>
<accession>A0ABS5Z1Y0</accession>
<feature type="domain" description="CopC" evidence="10">
    <location>
        <begin position="39"/>
        <end position="132"/>
    </location>
</feature>
<name>A0ABS5Z1Y0_9ACTN</name>
<feature type="transmembrane region" description="Helical" evidence="9">
    <location>
        <begin position="373"/>
        <end position="394"/>
    </location>
</feature>
<evidence type="ECO:0000256" key="9">
    <source>
        <dbReference type="SAM" id="Phobius"/>
    </source>
</evidence>
<feature type="transmembrane region" description="Helical" evidence="9">
    <location>
        <begin position="414"/>
        <end position="433"/>
    </location>
</feature>
<dbReference type="PROSITE" id="PS51318">
    <property type="entry name" value="TAT"/>
    <property type="match status" value="1"/>
</dbReference>
<comment type="subcellular location">
    <subcellularLocation>
        <location evidence="1">Cell membrane</location>
        <topology evidence="1">Multi-pass membrane protein</topology>
    </subcellularLocation>
</comment>
<evidence type="ECO:0000313" key="12">
    <source>
        <dbReference type="EMBL" id="MBU2669662.1"/>
    </source>
</evidence>
<feature type="transmembrane region" description="Helical" evidence="9">
    <location>
        <begin position="267"/>
        <end position="284"/>
    </location>
</feature>
<evidence type="ECO:0000256" key="6">
    <source>
        <dbReference type="ARBA" id="ARBA00022989"/>
    </source>
</evidence>
<dbReference type="PANTHER" id="PTHR34820">
    <property type="entry name" value="INNER MEMBRANE PROTEIN YEBZ"/>
    <property type="match status" value="1"/>
</dbReference>
<keyword evidence="3 9" id="KW-0812">Transmembrane</keyword>
<keyword evidence="8 9" id="KW-0472">Membrane</keyword>
<protein>
    <submittedName>
        <fullName evidence="12">Copper resistance protein CopC</fullName>
    </submittedName>
</protein>
<keyword evidence="2" id="KW-1003">Cell membrane</keyword>
<keyword evidence="5" id="KW-0732">Signal</keyword>
<dbReference type="InterPro" id="IPR008457">
    <property type="entry name" value="Cu-R_CopD_dom"/>
</dbReference>
<dbReference type="Pfam" id="PF04234">
    <property type="entry name" value="CopC"/>
    <property type="match status" value="1"/>
</dbReference>
<feature type="transmembrane region" description="Helical" evidence="9">
    <location>
        <begin position="304"/>
        <end position="325"/>
    </location>
</feature>
<evidence type="ECO:0000256" key="4">
    <source>
        <dbReference type="ARBA" id="ARBA00022723"/>
    </source>
</evidence>
<keyword evidence="4" id="KW-0479">Metal-binding</keyword>
<comment type="caution">
    <text evidence="12">The sequence shown here is derived from an EMBL/GenBank/DDBJ whole genome shotgun (WGS) entry which is preliminary data.</text>
</comment>
<feature type="domain" description="Copper resistance protein D" evidence="11">
    <location>
        <begin position="335"/>
        <end position="432"/>
    </location>
</feature>
<dbReference type="Proteomes" id="UP001519654">
    <property type="component" value="Unassembled WGS sequence"/>
</dbReference>
<evidence type="ECO:0000256" key="7">
    <source>
        <dbReference type="ARBA" id="ARBA00023008"/>
    </source>
</evidence>
<feature type="transmembrane region" description="Helical" evidence="9">
    <location>
        <begin position="161"/>
        <end position="181"/>
    </location>
</feature>
<feature type="transmembrane region" description="Helical" evidence="9">
    <location>
        <begin position="193"/>
        <end position="213"/>
    </location>
</feature>
<proteinExistence type="predicted"/>
<dbReference type="InterPro" id="IPR032694">
    <property type="entry name" value="CopC/D"/>
</dbReference>
<evidence type="ECO:0000259" key="10">
    <source>
        <dbReference type="Pfam" id="PF04234"/>
    </source>
</evidence>
<sequence>MTPMSVDRRRVCRVFAAFAGVVVGFFAVMMGPAAPASAHAALVASDPGNGTIVPDAPNKITLNFSESVALLSGKIQVLAPDGSRADQGEPTADGGTVSIPLRSGGGRGTYLVSYRVLSADSHPVGGSLTYSVGAASATPTATVDDTKVDPVVRAVIPVGKYLGYAGLVLLVGPTLVLALLWPHRLSRVGPGRLVWTGVGLVAFSTLLALWLQAPYSTGSGIFDVRVGDLRDVLGSTFGAIMLVRLGVICAAALLLRPMLRGNGADSKTDLALLGVLGVAALATWPLTGHPTASPVAGVSVVVDAIHLAAMSVWLGGLVMLVGFLLRKADGRELGAILPIWSRWAATSVAALIVAGVIQALIEVSSLDGLINSTYGRLILVKVGLVAIVLGVAWYSRKLVMSKAAEESPGSLRRVVWVELAITAVVIGVTSALVQISPPRTAEAASTAAASTTITKTLTNDKMALQIDVFPATVGNNSIHLYAYTPDNKPLTVVEWSATAALPSKGIEPIEIPLLRITDFHAVGDIALPSAGEWTFKVTARTSDIDQSTLSTTATIR</sequence>
<dbReference type="InterPro" id="IPR014755">
    <property type="entry name" value="Cu-Rt/internalin_Ig-like"/>
</dbReference>
<evidence type="ECO:0000256" key="2">
    <source>
        <dbReference type="ARBA" id="ARBA00022475"/>
    </source>
</evidence>
<evidence type="ECO:0000259" key="11">
    <source>
        <dbReference type="Pfam" id="PF05425"/>
    </source>
</evidence>
<dbReference type="Gene3D" id="2.60.40.1220">
    <property type="match status" value="1"/>
</dbReference>
<dbReference type="PANTHER" id="PTHR34820:SF4">
    <property type="entry name" value="INNER MEMBRANE PROTEIN YEBZ"/>
    <property type="match status" value="1"/>
</dbReference>
<evidence type="ECO:0000256" key="3">
    <source>
        <dbReference type="ARBA" id="ARBA00022692"/>
    </source>
</evidence>
<organism evidence="12 13">
    <name type="scientific">Paractinoplanes bogorensis</name>
    <dbReference type="NCBI Taxonomy" id="1610840"/>
    <lineage>
        <taxon>Bacteria</taxon>
        <taxon>Bacillati</taxon>
        <taxon>Actinomycetota</taxon>
        <taxon>Actinomycetes</taxon>
        <taxon>Micromonosporales</taxon>
        <taxon>Micromonosporaceae</taxon>
        <taxon>Paractinoplanes</taxon>
    </lineage>
</organism>
<dbReference type="SUPFAM" id="SSF81296">
    <property type="entry name" value="E set domains"/>
    <property type="match status" value="1"/>
</dbReference>
<dbReference type="InterPro" id="IPR006311">
    <property type="entry name" value="TAT_signal"/>
</dbReference>
<keyword evidence="7" id="KW-0186">Copper</keyword>
<keyword evidence="6 9" id="KW-1133">Transmembrane helix</keyword>
<dbReference type="InterPro" id="IPR014756">
    <property type="entry name" value="Ig_E-set"/>
</dbReference>
<evidence type="ECO:0000256" key="1">
    <source>
        <dbReference type="ARBA" id="ARBA00004651"/>
    </source>
</evidence>
<gene>
    <name evidence="12" type="ORF">KOI35_39745</name>
</gene>
<dbReference type="RefSeq" id="WP_215794539.1">
    <property type="nucleotide sequence ID" value="NZ_JAHKKG010000015.1"/>
</dbReference>
<feature type="transmembrane region" description="Helical" evidence="9">
    <location>
        <begin position="337"/>
        <end position="361"/>
    </location>
</feature>
<dbReference type="EMBL" id="JAHKKG010000015">
    <property type="protein sequence ID" value="MBU2669662.1"/>
    <property type="molecule type" value="Genomic_DNA"/>
</dbReference>
<reference evidence="12 13" key="1">
    <citation type="submission" date="2021-06" db="EMBL/GenBank/DDBJ databases">
        <title>Actinoplanes lichenicola sp. nov., and Actinoplanes ovalisporus sp. nov., isolated from lichen in Thailand.</title>
        <authorList>
            <person name="Saeng-In P."/>
            <person name="Kanchanasin P."/>
            <person name="Yuki M."/>
            <person name="Kudo T."/>
            <person name="Ohkuma M."/>
            <person name="Phongsopitanun W."/>
            <person name="Tanasupawat S."/>
        </authorList>
    </citation>
    <scope>NUCLEOTIDE SEQUENCE [LARGE SCALE GENOMIC DNA]</scope>
    <source>
        <strain evidence="12 13">NBRC 110975</strain>
    </source>
</reference>
<dbReference type="InterPro" id="IPR007348">
    <property type="entry name" value="CopC_dom"/>
</dbReference>
<evidence type="ECO:0000256" key="8">
    <source>
        <dbReference type="ARBA" id="ARBA00023136"/>
    </source>
</evidence>
<evidence type="ECO:0000313" key="13">
    <source>
        <dbReference type="Proteomes" id="UP001519654"/>
    </source>
</evidence>